<accession>A0A7W6EXH9</accession>
<comment type="caution">
    <text evidence="1">The sequence shown here is derived from an EMBL/GenBank/DDBJ whole genome shotgun (WGS) entry which is preliminary data.</text>
</comment>
<name>A0A7W6EXH9_9SPHN</name>
<evidence type="ECO:0000313" key="2">
    <source>
        <dbReference type="Proteomes" id="UP000562395"/>
    </source>
</evidence>
<dbReference type="RefSeq" id="WP_183614889.1">
    <property type="nucleotide sequence ID" value="NZ_JACICY010000013.1"/>
</dbReference>
<reference evidence="1 2" key="1">
    <citation type="submission" date="2020-08" db="EMBL/GenBank/DDBJ databases">
        <title>Genomic Encyclopedia of Type Strains, Phase IV (KMG-IV): sequencing the most valuable type-strain genomes for metagenomic binning, comparative biology and taxonomic classification.</title>
        <authorList>
            <person name="Goeker M."/>
        </authorList>
    </citation>
    <scope>NUCLEOTIDE SEQUENCE [LARGE SCALE GENOMIC DNA]</scope>
    <source>
        <strain evidence="1 2">DSM 14552</strain>
    </source>
</reference>
<protein>
    <submittedName>
        <fullName evidence="1">Uncharacterized protein</fullName>
    </submittedName>
</protein>
<organism evidence="1 2">
    <name type="scientific">Novosphingobium hassiacum</name>
    <dbReference type="NCBI Taxonomy" id="173676"/>
    <lineage>
        <taxon>Bacteria</taxon>
        <taxon>Pseudomonadati</taxon>
        <taxon>Pseudomonadota</taxon>
        <taxon>Alphaproteobacteria</taxon>
        <taxon>Sphingomonadales</taxon>
        <taxon>Sphingomonadaceae</taxon>
        <taxon>Novosphingobium</taxon>
    </lineage>
</organism>
<gene>
    <name evidence="1" type="ORF">GGQ88_003697</name>
</gene>
<evidence type="ECO:0000313" key="1">
    <source>
        <dbReference type="EMBL" id="MBB3862397.1"/>
    </source>
</evidence>
<dbReference type="Proteomes" id="UP000562395">
    <property type="component" value="Unassembled WGS sequence"/>
</dbReference>
<keyword evidence="2" id="KW-1185">Reference proteome</keyword>
<sequence>MLDRFEPGLWEVTPRDDASQAGQVCIDSGRKLIQVRHARETCRRFVIEDKPVSVTVQYTCPASGSGLTHVRFKNPRLALIETQGIDNGLPFNFSAEGRRIGACSR</sequence>
<dbReference type="EMBL" id="JACICY010000013">
    <property type="protein sequence ID" value="MBB3862397.1"/>
    <property type="molecule type" value="Genomic_DNA"/>
</dbReference>
<dbReference type="AlphaFoldDB" id="A0A7W6EXH9"/>
<proteinExistence type="predicted"/>